<dbReference type="PROSITE" id="PS50928">
    <property type="entry name" value="ABC_TM1"/>
    <property type="match status" value="1"/>
</dbReference>
<keyword evidence="5 8" id="KW-0812">Transmembrane</keyword>
<dbReference type="AlphaFoldDB" id="B1YM83"/>
<dbReference type="HOGENOM" id="CLU_016047_18_4_9"/>
<dbReference type="eggNOG" id="COG1176">
    <property type="taxonomic scope" value="Bacteria"/>
</dbReference>
<protein>
    <submittedName>
        <fullName evidence="10">Binding-protein-dependent transport systems inner membrane component</fullName>
    </submittedName>
</protein>
<keyword evidence="6 8" id="KW-1133">Transmembrane helix</keyword>
<evidence type="ECO:0000256" key="2">
    <source>
        <dbReference type="ARBA" id="ARBA00022448"/>
    </source>
</evidence>
<dbReference type="InterPro" id="IPR000515">
    <property type="entry name" value="MetI-like"/>
</dbReference>
<evidence type="ECO:0000259" key="9">
    <source>
        <dbReference type="PROSITE" id="PS50928"/>
    </source>
</evidence>
<accession>B1YM83</accession>
<name>B1YM83_EXIS2</name>
<reference evidence="10 11" key="1">
    <citation type="journal article" date="2006" name="Extremophiles">
        <title>Characterization of Exiguobacterium isolates from the Siberian permafrost. Description of Exiguobacterium sibiricum sp. nov.</title>
        <authorList>
            <person name="Rodrigues D.F."/>
            <person name="Goris J."/>
            <person name="Vishnivetskaya T."/>
            <person name="Gilichinsky D."/>
            <person name="Thomashow M.F."/>
            <person name="Tiedje J.M."/>
        </authorList>
    </citation>
    <scope>NUCLEOTIDE SEQUENCE [LARGE SCALE GENOMIC DNA]</scope>
    <source>
        <strain evidence="11">DSM 17290 / CIP 109462 / JCM 13490 / 255-15</strain>
    </source>
</reference>
<feature type="domain" description="ABC transmembrane type-1" evidence="9">
    <location>
        <begin position="46"/>
        <end position="237"/>
    </location>
</feature>
<dbReference type="GO" id="GO:0055085">
    <property type="term" value="P:transmembrane transport"/>
    <property type="evidence" value="ECO:0007669"/>
    <property type="project" value="InterPro"/>
</dbReference>
<evidence type="ECO:0000313" key="10">
    <source>
        <dbReference type="EMBL" id="ACB60470.1"/>
    </source>
</evidence>
<evidence type="ECO:0000256" key="3">
    <source>
        <dbReference type="ARBA" id="ARBA00022475"/>
    </source>
</evidence>
<keyword evidence="7 8" id="KW-0472">Membrane</keyword>
<feature type="transmembrane region" description="Helical" evidence="8">
    <location>
        <begin position="165"/>
        <end position="186"/>
    </location>
</feature>
<evidence type="ECO:0000256" key="8">
    <source>
        <dbReference type="SAM" id="Phobius"/>
    </source>
</evidence>
<feature type="transmembrane region" description="Helical" evidence="8">
    <location>
        <begin position="7"/>
        <end position="28"/>
    </location>
</feature>
<feature type="transmembrane region" description="Helical" evidence="8">
    <location>
        <begin position="48"/>
        <end position="70"/>
    </location>
</feature>
<dbReference type="Gene3D" id="1.10.3720.10">
    <property type="entry name" value="MetI-like"/>
    <property type="match status" value="1"/>
</dbReference>
<dbReference type="EMBL" id="CP001022">
    <property type="protein sequence ID" value="ACB60470.1"/>
    <property type="molecule type" value="Genomic_DNA"/>
</dbReference>
<dbReference type="KEGG" id="esi:Exig_0990"/>
<reference evidence="10 11" key="2">
    <citation type="journal article" date="2008" name="BMC Genomics">
        <title>Architecture of thermal adaptation in an Exiguobacterium sibiricum strain isolated from 3 million year old permafrost: a genome and transcriptome approach.</title>
        <authorList>
            <person name="Rodrigues D.F."/>
            <person name="Ivanova N."/>
            <person name="He Z."/>
            <person name="Huebner M."/>
            <person name="Zhou J."/>
            <person name="Tiedje J.M."/>
        </authorList>
    </citation>
    <scope>NUCLEOTIDE SEQUENCE [LARGE SCALE GENOMIC DNA]</scope>
    <source>
        <strain evidence="11">DSM 17290 / CIP 109462 / JCM 13490 / 255-15</strain>
    </source>
</reference>
<sequence length="254" mass="28521">MWRGNAWPATLLIVGMVGYGLFISLSMTTWGDYKQLSADPVFLESVGISLYVAVSSTVLAVLIGAGLAGFFAKQTGWAAQILAVPLFLPHLGAAYLAILYLSDFPVIGPHEVNQFSIILTYLYKEIPFVFFYLLPVYRRLDHRYEELGLMLGLSRIKRFWHGKGVFLLFPVLEAAFIVFAFTLFAYEVPALLGVTYPKLIGVYTFDLYTQGDLSRQPEAFAISVLLTGLLFLLLLLFTRMIRPLTERISKGRIE</sequence>
<reference evidence="11" key="3">
    <citation type="submission" date="2008-04" db="EMBL/GenBank/DDBJ databases">
        <title>Complete sequence of chromosome of Exiguobacterium sibiricum 255-15.</title>
        <authorList>
            <consortium name="US DOE Joint Genome Institute"/>
            <person name="Copeland A."/>
            <person name="Lucas S."/>
            <person name="Lapidus A."/>
            <person name="Glavina del Rio T."/>
            <person name="Dalin E."/>
            <person name="Tice H."/>
            <person name="Bruce D."/>
            <person name="Goodwin L."/>
            <person name="Pitluck S."/>
            <person name="Kiss H."/>
            <person name="Chertkov O."/>
            <person name="Monk C."/>
            <person name="Brettin T."/>
            <person name="Detter J.C."/>
            <person name="Han C."/>
            <person name="Kuske C.R."/>
            <person name="Schmutz J."/>
            <person name="Larimer F."/>
            <person name="Land M."/>
            <person name="Hauser L."/>
            <person name="Kyrpides N."/>
            <person name="Mikhailova N."/>
            <person name="Vishnivetskaya T."/>
            <person name="Rodrigues D.F."/>
            <person name="Gilichinsky D."/>
            <person name="Tiedje J."/>
            <person name="Richardson P."/>
        </authorList>
    </citation>
    <scope>NUCLEOTIDE SEQUENCE [LARGE SCALE GENOMIC DNA]</scope>
    <source>
        <strain evidence="11">DSM 17290 / CIP 109462 / JCM 13490 / 255-15</strain>
    </source>
</reference>
<evidence type="ECO:0000256" key="7">
    <source>
        <dbReference type="ARBA" id="ARBA00023136"/>
    </source>
</evidence>
<dbReference type="RefSeq" id="WP_012369893.1">
    <property type="nucleotide sequence ID" value="NC_010556.1"/>
</dbReference>
<evidence type="ECO:0000313" key="11">
    <source>
        <dbReference type="Proteomes" id="UP000001681"/>
    </source>
</evidence>
<comment type="subcellular location">
    <subcellularLocation>
        <location evidence="1">Cell inner membrane</location>
        <topology evidence="1">Multi-pass membrane protein</topology>
    </subcellularLocation>
</comment>
<dbReference type="STRING" id="262543.Exig_0990"/>
<keyword evidence="11" id="KW-1185">Reference proteome</keyword>
<evidence type="ECO:0000256" key="6">
    <source>
        <dbReference type="ARBA" id="ARBA00022989"/>
    </source>
</evidence>
<keyword evidence="2" id="KW-0813">Transport</keyword>
<feature type="transmembrane region" description="Helical" evidence="8">
    <location>
        <begin position="219"/>
        <end position="237"/>
    </location>
</feature>
<dbReference type="InterPro" id="IPR035906">
    <property type="entry name" value="MetI-like_sf"/>
</dbReference>
<dbReference type="CDD" id="cd06261">
    <property type="entry name" value="TM_PBP2"/>
    <property type="match status" value="1"/>
</dbReference>
<dbReference type="OrthoDB" id="9785836at2"/>
<evidence type="ECO:0000256" key="1">
    <source>
        <dbReference type="ARBA" id="ARBA00004429"/>
    </source>
</evidence>
<evidence type="ECO:0000256" key="5">
    <source>
        <dbReference type="ARBA" id="ARBA00022692"/>
    </source>
</evidence>
<dbReference type="PANTHER" id="PTHR43357:SF4">
    <property type="entry name" value="INNER MEMBRANE ABC TRANSPORTER PERMEASE PROTEIN YDCV"/>
    <property type="match status" value="1"/>
</dbReference>
<dbReference type="GO" id="GO:0005886">
    <property type="term" value="C:plasma membrane"/>
    <property type="evidence" value="ECO:0007669"/>
    <property type="project" value="UniProtKB-SubCell"/>
</dbReference>
<gene>
    <name evidence="10" type="ordered locus">Exig_0990</name>
</gene>
<keyword evidence="3" id="KW-1003">Cell membrane</keyword>
<dbReference type="Proteomes" id="UP000001681">
    <property type="component" value="Chromosome"/>
</dbReference>
<dbReference type="SUPFAM" id="SSF161098">
    <property type="entry name" value="MetI-like"/>
    <property type="match status" value="1"/>
</dbReference>
<dbReference type="PANTHER" id="PTHR43357">
    <property type="entry name" value="INNER MEMBRANE ABC TRANSPORTER PERMEASE PROTEIN YDCV"/>
    <property type="match status" value="1"/>
</dbReference>
<proteinExistence type="predicted"/>
<evidence type="ECO:0000256" key="4">
    <source>
        <dbReference type="ARBA" id="ARBA00022519"/>
    </source>
</evidence>
<feature type="transmembrane region" description="Helical" evidence="8">
    <location>
        <begin position="82"/>
        <end position="102"/>
    </location>
</feature>
<organism evidence="10 11">
    <name type="scientific">Exiguobacterium sibiricum (strain DSM 17290 / CCUG 55495 / CIP 109462 / JCM 13490 / 255-15)</name>
    <dbReference type="NCBI Taxonomy" id="262543"/>
    <lineage>
        <taxon>Bacteria</taxon>
        <taxon>Bacillati</taxon>
        <taxon>Bacillota</taxon>
        <taxon>Bacilli</taxon>
        <taxon>Bacillales</taxon>
        <taxon>Bacillales Family XII. Incertae Sedis</taxon>
        <taxon>Exiguobacterium</taxon>
    </lineage>
</organism>
<feature type="transmembrane region" description="Helical" evidence="8">
    <location>
        <begin position="114"/>
        <end position="134"/>
    </location>
</feature>
<keyword evidence="4" id="KW-0997">Cell inner membrane</keyword>